<keyword evidence="6" id="KW-1003">Cell membrane</keyword>
<keyword evidence="13 18" id="KW-0406">Ion transport</keyword>
<keyword evidence="8 18" id="KW-0812">Transmembrane</keyword>
<keyword evidence="9 20" id="KW-0732">Signal</keyword>
<dbReference type="Proteomes" id="UP000694427">
    <property type="component" value="Unplaced"/>
</dbReference>
<evidence type="ECO:0000256" key="10">
    <source>
        <dbReference type="ARBA" id="ARBA00022753"/>
    </source>
</evidence>
<feature type="transmembrane region" description="Helical" evidence="19">
    <location>
        <begin position="92"/>
        <end position="108"/>
    </location>
</feature>
<dbReference type="InterPro" id="IPR018422">
    <property type="entry name" value="Cation/H_exchanger_CPA1"/>
</dbReference>
<feature type="transmembrane region" description="Helical" evidence="19">
    <location>
        <begin position="442"/>
        <end position="460"/>
    </location>
</feature>
<dbReference type="InterPro" id="IPR006153">
    <property type="entry name" value="Cation/H_exchanger_TM"/>
</dbReference>
<dbReference type="InterPro" id="IPR004709">
    <property type="entry name" value="NaH_exchanger"/>
</dbReference>
<evidence type="ECO:0000256" key="12">
    <source>
        <dbReference type="ARBA" id="ARBA00023053"/>
    </source>
</evidence>
<feature type="transmembrane region" description="Helical" evidence="19">
    <location>
        <begin position="288"/>
        <end position="304"/>
    </location>
</feature>
<keyword evidence="14 19" id="KW-0472">Membrane</keyword>
<dbReference type="Gene3D" id="6.10.140.1330">
    <property type="match status" value="1"/>
</dbReference>
<reference evidence="22" key="2">
    <citation type="submission" date="2025-09" db="UniProtKB">
        <authorList>
            <consortium name="Ensembl"/>
        </authorList>
    </citation>
    <scope>IDENTIFICATION</scope>
</reference>
<dbReference type="PANTHER" id="PTHR10110:SF90">
    <property type="entry name" value="SODIUM_HYDROGEN EXCHANGER 3"/>
    <property type="match status" value="1"/>
</dbReference>
<keyword evidence="12" id="KW-0915">Sodium</keyword>
<evidence type="ECO:0000256" key="15">
    <source>
        <dbReference type="ARBA" id="ARBA00023201"/>
    </source>
</evidence>
<evidence type="ECO:0000256" key="17">
    <source>
        <dbReference type="ARBA" id="ARBA00047524"/>
    </source>
</evidence>
<evidence type="ECO:0000256" key="5">
    <source>
        <dbReference type="ARBA" id="ARBA00022449"/>
    </source>
</evidence>
<evidence type="ECO:0000256" key="2">
    <source>
        <dbReference type="ARBA" id="ARBA00004424"/>
    </source>
</evidence>
<evidence type="ECO:0000256" key="19">
    <source>
        <dbReference type="SAM" id="Phobius"/>
    </source>
</evidence>
<comment type="function">
    <text evidence="16">Plasma membrane Na(+)/H(+) antiporter. Exchanges intracellular H(+) ions for extracellular Na(+) in 1:1 stoichiometry, playing a key role in salt and fluid absorption and pH homeostasis. Major apical Na(+)/H(+) exchanger in kidney and intestine playing an important role in renal and intestine Na(+) absorption and blood pressure regulation.</text>
</comment>
<dbReference type="AlphaFoldDB" id="A0A8C1G399"/>
<organism evidence="22 23">
    <name type="scientific">Cyprinus carpio</name>
    <name type="common">Common carp</name>
    <dbReference type="NCBI Taxonomy" id="7962"/>
    <lineage>
        <taxon>Eukaryota</taxon>
        <taxon>Metazoa</taxon>
        <taxon>Chordata</taxon>
        <taxon>Craniata</taxon>
        <taxon>Vertebrata</taxon>
        <taxon>Euteleostomi</taxon>
        <taxon>Actinopterygii</taxon>
        <taxon>Neopterygii</taxon>
        <taxon>Teleostei</taxon>
        <taxon>Ostariophysi</taxon>
        <taxon>Cypriniformes</taxon>
        <taxon>Cyprinidae</taxon>
        <taxon>Cyprininae</taxon>
        <taxon>Cyprinus</taxon>
    </lineage>
</organism>
<feature type="transmembrane region" description="Helical" evidence="19">
    <location>
        <begin position="149"/>
        <end position="170"/>
    </location>
</feature>
<dbReference type="GO" id="GO:0098719">
    <property type="term" value="P:sodium ion import across plasma membrane"/>
    <property type="evidence" value="ECO:0007669"/>
    <property type="project" value="TreeGrafter"/>
</dbReference>
<dbReference type="InterPro" id="IPR018410">
    <property type="entry name" value="Na/H_exchanger_3/5"/>
</dbReference>
<accession>A0A8C1G399</accession>
<feature type="signal peptide" evidence="20">
    <location>
        <begin position="1"/>
        <end position="25"/>
    </location>
</feature>
<comment type="catalytic activity">
    <reaction evidence="17">
        <text>Na(+)(in) + H(+)(out) = Na(+)(out) + H(+)(in)</text>
        <dbReference type="Rhea" id="RHEA:29419"/>
        <dbReference type="ChEBI" id="CHEBI:15378"/>
        <dbReference type="ChEBI" id="CHEBI:29101"/>
    </reaction>
</comment>
<keyword evidence="5 18" id="KW-0050">Antiport</keyword>
<feature type="transmembrane region" description="Helical" evidence="19">
    <location>
        <begin position="371"/>
        <end position="397"/>
    </location>
</feature>
<evidence type="ECO:0000259" key="21">
    <source>
        <dbReference type="Pfam" id="PF00999"/>
    </source>
</evidence>
<evidence type="ECO:0000256" key="16">
    <source>
        <dbReference type="ARBA" id="ARBA00045831"/>
    </source>
</evidence>
<dbReference type="GO" id="GO:0015385">
    <property type="term" value="F:sodium:proton antiporter activity"/>
    <property type="evidence" value="ECO:0007669"/>
    <property type="project" value="InterPro"/>
</dbReference>
<dbReference type="PANTHER" id="PTHR10110">
    <property type="entry name" value="SODIUM/HYDROGEN EXCHANGER"/>
    <property type="match status" value="1"/>
</dbReference>
<evidence type="ECO:0000256" key="18">
    <source>
        <dbReference type="RuleBase" id="RU003722"/>
    </source>
</evidence>
<dbReference type="Ensembl" id="ENSCCRT00010003418.1">
    <property type="protein sequence ID" value="ENSCCRP00010003167.1"/>
    <property type="gene ID" value="ENSCCRG00010001328.1"/>
</dbReference>
<feature type="transmembrane region" description="Helical" evidence="19">
    <location>
        <begin position="182"/>
        <end position="206"/>
    </location>
</feature>
<feature type="transmembrane region" description="Helical" evidence="19">
    <location>
        <begin position="215"/>
        <end position="237"/>
    </location>
</feature>
<feature type="domain" description="Cation/H+ exchanger transmembrane" evidence="21">
    <location>
        <begin position="81"/>
        <end position="468"/>
    </location>
</feature>
<feature type="chain" id="PRO_5034588227" description="Sodium/hydrogen exchanger" evidence="20">
    <location>
        <begin position="26"/>
        <end position="809"/>
    </location>
</feature>
<comment type="similarity">
    <text evidence="18">Belongs to the monovalent cation:proton antiporter 1 (CPA1) transporter (TC 2.A.36) family.</text>
</comment>
<feature type="transmembrane region" description="Helical" evidence="19">
    <location>
        <begin position="120"/>
        <end position="137"/>
    </location>
</feature>
<dbReference type="PRINTS" id="PR01087">
    <property type="entry name" value="NAHEXCHNGR3"/>
</dbReference>
<evidence type="ECO:0000256" key="6">
    <source>
        <dbReference type="ARBA" id="ARBA00022475"/>
    </source>
</evidence>
<dbReference type="Pfam" id="PF00999">
    <property type="entry name" value="Na_H_Exchanger"/>
    <property type="match status" value="1"/>
</dbReference>
<evidence type="ECO:0000256" key="20">
    <source>
        <dbReference type="SAM" id="SignalP"/>
    </source>
</evidence>
<dbReference type="GO" id="GO:0055038">
    <property type="term" value="C:recycling endosome membrane"/>
    <property type="evidence" value="ECO:0007669"/>
    <property type="project" value="UniProtKB-SubCell"/>
</dbReference>
<feature type="transmembrane region" description="Helical" evidence="19">
    <location>
        <begin position="61"/>
        <end position="80"/>
    </location>
</feature>
<keyword evidence="10" id="KW-0967">Endosome</keyword>
<evidence type="ECO:0000256" key="4">
    <source>
        <dbReference type="ARBA" id="ARBA00022448"/>
    </source>
</evidence>
<comment type="subcellular location">
    <subcellularLocation>
        <location evidence="2">Apical cell membrane</location>
        <topology evidence="2">Multi-pass membrane protein</topology>
    </subcellularLocation>
    <subcellularLocation>
        <location evidence="3">Early endosome membrane</location>
        <topology evidence="3">Multi-pass membrane protein</topology>
    </subcellularLocation>
    <subcellularLocation>
        <location evidence="1">Recycling endosome membrane</location>
        <topology evidence="1">Multi-pass membrane protein</topology>
    </subcellularLocation>
</comment>
<dbReference type="GO" id="GO:0051453">
    <property type="term" value="P:regulation of intracellular pH"/>
    <property type="evidence" value="ECO:0007669"/>
    <property type="project" value="TreeGrafter"/>
</dbReference>
<evidence type="ECO:0000256" key="14">
    <source>
        <dbReference type="ARBA" id="ARBA00023136"/>
    </source>
</evidence>
<evidence type="ECO:0000256" key="1">
    <source>
        <dbReference type="ARBA" id="ARBA00004195"/>
    </source>
</evidence>
<evidence type="ECO:0000313" key="23">
    <source>
        <dbReference type="Proteomes" id="UP000694427"/>
    </source>
</evidence>
<proteinExistence type="inferred from homology"/>
<keyword evidence="15 18" id="KW-0739">Sodium transport</keyword>
<keyword evidence="11 19" id="KW-1133">Transmembrane helix</keyword>
<evidence type="ECO:0000256" key="3">
    <source>
        <dbReference type="ARBA" id="ARBA00004520"/>
    </source>
</evidence>
<dbReference type="GO" id="GO:0031901">
    <property type="term" value="C:early endosome membrane"/>
    <property type="evidence" value="ECO:0007669"/>
    <property type="project" value="UniProtKB-SubCell"/>
</dbReference>
<evidence type="ECO:0000256" key="11">
    <source>
        <dbReference type="ARBA" id="ARBA00022989"/>
    </source>
</evidence>
<evidence type="ECO:0000256" key="13">
    <source>
        <dbReference type="ARBA" id="ARBA00023065"/>
    </source>
</evidence>
<keyword evidence="23" id="KW-1185">Reference proteome</keyword>
<reference evidence="22" key="1">
    <citation type="submission" date="2025-08" db="UniProtKB">
        <authorList>
            <consortium name="Ensembl"/>
        </authorList>
    </citation>
    <scope>IDENTIFICATION</scope>
</reference>
<keyword evidence="7" id="KW-0597">Phosphoprotein</keyword>
<keyword evidence="4 18" id="KW-0813">Transport</keyword>
<evidence type="ECO:0000256" key="7">
    <source>
        <dbReference type="ARBA" id="ARBA00022553"/>
    </source>
</evidence>
<name>A0A8C1G399_CYPCA</name>
<evidence type="ECO:0000313" key="22">
    <source>
        <dbReference type="Ensembl" id="ENSCCRP00010003167.1"/>
    </source>
</evidence>
<dbReference type="GO" id="GO:0015386">
    <property type="term" value="F:potassium:proton antiporter activity"/>
    <property type="evidence" value="ECO:0007669"/>
    <property type="project" value="TreeGrafter"/>
</dbReference>
<dbReference type="NCBIfam" id="TIGR00840">
    <property type="entry name" value="b_cpa1"/>
    <property type="match status" value="1"/>
</dbReference>
<feature type="transmembrane region" description="Helical" evidence="19">
    <location>
        <begin position="257"/>
        <end position="281"/>
    </location>
</feature>
<evidence type="ECO:0000256" key="9">
    <source>
        <dbReference type="ARBA" id="ARBA00022729"/>
    </source>
</evidence>
<dbReference type="PRINTS" id="PR01084">
    <property type="entry name" value="NAHEXCHNGR"/>
</dbReference>
<sequence length="809" mass="91560">MASSVYLCLLRAVFLVCFVNPLIQGLSEDESVFQNPHHQQEENLTGLPIVTFKWHHVETPYLVIIWVFVAGLAKLSVVELNHHVISVVPESGLLIILGFILGGIVWGADRAQTFKLLPPTFFYYLLPQIILDASYFMPNKLFFSNLGAILIYAIFGTCWNAATVGLSLWGCYEAGVMGNLDIGLLQFLLFGSLIAAVDPVAVIAVFEEVHVNEVLFILVFGESLLNDGVTVVLYNVFDAFVALGGPRIDAAEIFKGIFSFVVVAFGGSFLGIGFAILLSLLTRCTKHIQIIEAGFVFVVGYLAYLTAEMLSLSAILSITFCGICCQKYVNANMDEKSVTTVRHAMKLLANGSETMIFLFLGVTAIDTEIWVWNTGFILLTLLFVFIYRIIGTFLFTWMLNKFRLVPIEVIDQVVMSYGGLRGAVAYGLAALLDEDKIPEKNLMISTTLIVVYFTVILQGITMKPLVQWLKVKRAAHSDLKLIEKLNNRAFDHILAAVEDICGRIGDNWWTRGWNRFEENYISWLLMKPKARKNRDYLFSIFHKLNLEDAINYVSEVRAQTGVIYCTILSFVWFSQLAFVSFNNKVCNTFTYNQGRYSDCNAIHLKDTIPSVSLDIHGQDRKNAMDDINAHHLLQQHLYRSRKHHRHKYSRSHFSINQNEDEVQEIFQRTMRSRLESFKSTKMGVNPAKKITKHHKKELTHKVMPNGHPDGTEVEGLCVFLPHLIEAGIENPVFLPDMDSPTHSPPWLMETEAVAPSQRAQRRLPWTPNRLRRLAPMRISTCSTDSFLMADVSLTLEEHEEHSQTDHVEM</sequence>
<evidence type="ECO:0000256" key="8">
    <source>
        <dbReference type="ARBA" id="ARBA00022692"/>
    </source>
</evidence>
<dbReference type="GO" id="GO:0031526">
    <property type="term" value="C:brush border membrane"/>
    <property type="evidence" value="ECO:0007669"/>
    <property type="project" value="TreeGrafter"/>
</dbReference>
<protein>
    <recommendedName>
        <fullName evidence="18">Sodium/hydrogen exchanger</fullName>
    </recommendedName>
</protein>